<keyword evidence="3" id="KW-0966">Cell projection</keyword>
<dbReference type="RefSeq" id="WP_093006347.1">
    <property type="nucleotide sequence ID" value="NZ_FNZZ01000004.1"/>
</dbReference>
<sequence length="253" mass="25989">MADAGGFVVGFPARRDAAAMALADAHATRASGFTPAELIARIEEAFGGGPKHFSPAPAGAPAPQHFSPADRDTDPTAGWDPMDADAEPTPFIDPVETAREQGYAEGVAAARAEMEATAARDGAMLTGLAAALAQAGGFDRDLLAGRLRATVMTLVSRVIGEAGVSAELLARRVEAATDLLADASESAMLRVHPDDVALLDGHLPATVFAVGDEQVARGSFVLEAASTIVEDGPAMWLDQLTAAIDRVALPTHA</sequence>
<dbReference type="OrthoDB" id="7583897at2"/>
<proteinExistence type="predicted"/>
<dbReference type="AlphaFoldDB" id="A0A1H7RJV7"/>
<evidence type="ECO:0000313" key="4">
    <source>
        <dbReference type="Proteomes" id="UP000199214"/>
    </source>
</evidence>
<keyword evidence="4" id="KW-1185">Reference proteome</keyword>
<keyword evidence="3" id="KW-0969">Cilium</keyword>
<dbReference type="Proteomes" id="UP000199214">
    <property type="component" value="Unassembled WGS sequence"/>
</dbReference>
<dbReference type="STRING" id="1855283.SAMN05216382_2262"/>
<reference evidence="4" key="1">
    <citation type="submission" date="2016-10" db="EMBL/GenBank/DDBJ databases">
        <authorList>
            <person name="Varghese N."/>
            <person name="Submissions S."/>
        </authorList>
    </citation>
    <scope>NUCLEOTIDE SEQUENCE [LARGE SCALE GENOMIC DNA]</scope>
    <source>
        <strain evidence="4">JS21-1</strain>
    </source>
</reference>
<name>A0A1H7RJV7_9SPHN</name>
<protein>
    <submittedName>
        <fullName evidence="3">Flagellar assembly protein FliH</fullName>
    </submittedName>
</protein>
<feature type="region of interest" description="Disordered" evidence="1">
    <location>
        <begin position="52"/>
        <end position="80"/>
    </location>
</feature>
<dbReference type="EMBL" id="FNZZ01000004">
    <property type="protein sequence ID" value="SEL60124.1"/>
    <property type="molecule type" value="Genomic_DNA"/>
</dbReference>
<gene>
    <name evidence="3" type="ORF">SAMN05216382_2262</name>
</gene>
<evidence type="ECO:0000313" key="3">
    <source>
        <dbReference type="EMBL" id="SEL60124.1"/>
    </source>
</evidence>
<evidence type="ECO:0000256" key="1">
    <source>
        <dbReference type="SAM" id="MobiDB-lite"/>
    </source>
</evidence>
<organism evidence="3 4">
    <name type="scientific">Sphingomonas palmae</name>
    <dbReference type="NCBI Taxonomy" id="1855283"/>
    <lineage>
        <taxon>Bacteria</taxon>
        <taxon>Pseudomonadati</taxon>
        <taxon>Pseudomonadota</taxon>
        <taxon>Alphaproteobacteria</taxon>
        <taxon>Sphingomonadales</taxon>
        <taxon>Sphingomonadaceae</taxon>
        <taxon>Sphingomonas</taxon>
    </lineage>
</organism>
<accession>A0A1H7RJV7</accession>
<evidence type="ECO:0000259" key="2">
    <source>
        <dbReference type="Pfam" id="PF02108"/>
    </source>
</evidence>
<dbReference type="InterPro" id="IPR018035">
    <property type="entry name" value="Flagellar_FliH/T3SS_HrpE"/>
</dbReference>
<keyword evidence="3" id="KW-0282">Flagellum</keyword>
<dbReference type="Pfam" id="PF02108">
    <property type="entry name" value="FliH"/>
    <property type="match status" value="1"/>
</dbReference>
<feature type="domain" description="Flagellar assembly protein FliH/Type III secretion system HrpE" evidence="2">
    <location>
        <begin position="137"/>
        <end position="229"/>
    </location>
</feature>